<feature type="domain" description="Penicillin-binding protein transpeptidase" evidence="7">
    <location>
        <begin position="261"/>
        <end position="561"/>
    </location>
</feature>
<dbReference type="Gene3D" id="3.40.710.10">
    <property type="entry name" value="DD-peptidase/beta-lactamase superfamily"/>
    <property type="match status" value="1"/>
</dbReference>
<dbReference type="EMBL" id="CALBWS010000041">
    <property type="protein sequence ID" value="CAH2717240.1"/>
    <property type="molecule type" value="Genomic_DNA"/>
</dbReference>
<dbReference type="SUPFAM" id="SSF56601">
    <property type="entry name" value="beta-lactamase/transpeptidase-like"/>
    <property type="match status" value="1"/>
</dbReference>
<evidence type="ECO:0000259" key="8">
    <source>
        <dbReference type="Pfam" id="PF03717"/>
    </source>
</evidence>
<dbReference type="Pfam" id="PF03717">
    <property type="entry name" value="PBP_dimer"/>
    <property type="match status" value="1"/>
</dbReference>
<feature type="domain" description="Penicillin-binding protein dimerisation" evidence="8">
    <location>
        <begin position="59"/>
        <end position="216"/>
    </location>
</feature>
<sequence>MWRRRAIAWLFICITGLLLLLIRLMQIQLIETETFSKHNVNLLEESVKQRTQELVIDNGRGNFLDRNGDMLTYKRVSVLVLFPFLKKIDWEIKKVSEISGIPAHALQMAVETTKKPFAFGDPDPRELTTSQMERINALKIPGVFAIEKKFERAEVPAEQLLGLTGENPGELKKRYPNKELSEKTLLGVSGLEESFDEFLLPEGKSKLVYHVDGSGAPLFGINVKYIDPANPFYPVNVRTTIDKTIQQKAEDLVDQYQIKKGGLVLLDIENNSVLAIVSRPAINKKDPYSGSGITNKMLKQQIMGSVFKTVVAAAAIDHNLDSPTRLFDCSKKINGKPELRYDYGMLDFTNSFARSCNRTFGELAKEIQRIDLHLLEDYAAKLSLTGTNGWQGDVYHTSHFKQLADEDKGRVFLSDEARKDANFVAMSGIGQNEVRATPLAVANMMATIARGGKKEMVRAVGKIEYKNGTTMVDFPKQSLKGETISPYTAMKLQKLLREVVLNPNGTGRWFKDLPYEVAGKSGTAETGKYEDGKQLHNKWFAGYFPYQHPKYALVAVNLDVLDSEGGVNLLFADIVNMLYENNHTNEQ</sequence>
<dbReference type="PANTHER" id="PTHR30627:SF24">
    <property type="entry name" value="PENICILLIN-BINDING PROTEIN 4B"/>
    <property type="match status" value="1"/>
</dbReference>
<dbReference type="SUPFAM" id="SSF56519">
    <property type="entry name" value="Penicillin binding protein dimerisation domain"/>
    <property type="match status" value="1"/>
</dbReference>
<accession>A0ABN8KXQ2</accession>
<comment type="subcellular location">
    <subcellularLocation>
        <location evidence="1">Membrane</location>
    </subcellularLocation>
</comment>
<evidence type="ECO:0000256" key="6">
    <source>
        <dbReference type="ARBA" id="ARBA00034000"/>
    </source>
</evidence>
<dbReference type="InterPro" id="IPR005311">
    <property type="entry name" value="PBP_dimer"/>
</dbReference>
<dbReference type="InterPro" id="IPR001460">
    <property type="entry name" value="PCN-bd_Tpept"/>
</dbReference>
<comment type="catalytic activity">
    <reaction evidence="6">
        <text>Preferential cleavage: (Ac)2-L-Lys-D-Ala-|-D-Ala. Also transpeptidation of peptidyl-alanyl moieties that are N-acyl substituents of D-alanine.</text>
        <dbReference type="EC" id="3.4.16.4"/>
    </reaction>
</comment>
<comment type="pathway">
    <text evidence="2">Cell wall biogenesis; peptidoglycan biosynthesis.</text>
</comment>
<keyword evidence="5" id="KW-0472">Membrane</keyword>
<protein>
    <recommendedName>
        <fullName evidence="4">serine-type D-Ala-D-Ala carboxypeptidase</fullName>
        <ecNumber evidence="4">3.4.16.4</ecNumber>
    </recommendedName>
</protein>
<evidence type="ECO:0000256" key="1">
    <source>
        <dbReference type="ARBA" id="ARBA00004370"/>
    </source>
</evidence>
<evidence type="ECO:0000313" key="9">
    <source>
        <dbReference type="EMBL" id="CAH2717240.1"/>
    </source>
</evidence>
<dbReference type="PANTHER" id="PTHR30627">
    <property type="entry name" value="PEPTIDOGLYCAN D,D-TRANSPEPTIDASE"/>
    <property type="match status" value="1"/>
</dbReference>
<dbReference type="InterPro" id="IPR050515">
    <property type="entry name" value="Beta-lactam/transpept"/>
</dbReference>
<evidence type="ECO:0000256" key="4">
    <source>
        <dbReference type="ARBA" id="ARBA00012448"/>
    </source>
</evidence>
<proteinExistence type="inferred from homology"/>
<dbReference type="EC" id="3.4.16.4" evidence="4"/>
<evidence type="ECO:0000259" key="7">
    <source>
        <dbReference type="Pfam" id="PF00905"/>
    </source>
</evidence>
<dbReference type="Pfam" id="PF00905">
    <property type="entry name" value="Transpeptidase"/>
    <property type="match status" value="1"/>
</dbReference>
<evidence type="ECO:0000313" key="10">
    <source>
        <dbReference type="Proteomes" id="UP000838308"/>
    </source>
</evidence>
<dbReference type="RefSeq" id="WP_248737464.1">
    <property type="nucleotide sequence ID" value="NZ_CALBWS010000041.1"/>
</dbReference>
<reference evidence="9" key="1">
    <citation type="submission" date="2022-04" db="EMBL/GenBank/DDBJ databases">
        <authorList>
            <person name="Criscuolo A."/>
        </authorList>
    </citation>
    <scope>NUCLEOTIDE SEQUENCE</scope>
    <source>
        <strain evidence="9">CIP111895</strain>
    </source>
</reference>
<evidence type="ECO:0000256" key="3">
    <source>
        <dbReference type="ARBA" id="ARBA00007171"/>
    </source>
</evidence>
<keyword evidence="10" id="KW-1185">Reference proteome</keyword>
<dbReference type="Proteomes" id="UP000838308">
    <property type="component" value="Unassembled WGS sequence"/>
</dbReference>
<dbReference type="InterPro" id="IPR036138">
    <property type="entry name" value="PBP_dimer_sf"/>
</dbReference>
<evidence type="ECO:0000256" key="5">
    <source>
        <dbReference type="ARBA" id="ARBA00023136"/>
    </source>
</evidence>
<comment type="similarity">
    <text evidence="3">Belongs to the transpeptidase family.</text>
</comment>
<comment type="caution">
    <text evidence="9">The sequence shown here is derived from an EMBL/GenBank/DDBJ whole genome shotgun (WGS) entry which is preliminary data.</text>
</comment>
<organism evidence="9 10">
    <name type="scientific">Neobacillus rhizosphaerae</name>
    <dbReference type="NCBI Taxonomy" id="2880965"/>
    <lineage>
        <taxon>Bacteria</taxon>
        <taxon>Bacillati</taxon>
        <taxon>Bacillota</taxon>
        <taxon>Bacilli</taxon>
        <taxon>Bacillales</taxon>
        <taxon>Bacillaceae</taxon>
        <taxon>Neobacillus</taxon>
    </lineage>
</organism>
<evidence type="ECO:0000256" key="2">
    <source>
        <dbReference type="ARBA" id="ARBA00004752"/>
    </source>
</evidence>
<dbReference type="Gene3D" id="3.90.1310.10">
    <property type="entry name" value="Penicillin-binding protein 2a (Domain 2)"/>
    <property type="match status" value="1"/>
</dbReference>
<gene>
    <name evidence="9" type="primary">pbpI</name>
    <name evidence="9" type="ORF">BACCIP111895_04430</name>
</gene>
<dbReference type="InterPro" id="IPR012338">
    <property type="entry name" value="Beta-lactam/transpept-like"/>
</dbReference>
<name>A0ABN8KXQ2_9BACI</name>